<name>A0A8K0SJL6_9HYPO</name>
<dbReference type="Proteomes" id="UP000813444">
    <property type="component" value="Unassembled WGS sequence"/>
</dbReference>
<dbReference type="AlphaFoldDB" id="A0A8K0SJL6"/>
<keyword evidence="10" id="KW-0325">Glycoprotein</keyword>
<dbReference type="GO" id="GO:0005886">
    <property type="term" value="C:plasma membrane"/>
    <property type="evidence" value="ECO:0007669"/>
    <property type="project" value="TreeGrafter"/>
</dbReference>
<dbReference type="InterPro" id="IPR013121">
    <property type="entry name" value="Fe_red_NAD-bd_6"/>
</dbReference>
<dbReference type="InterPro" id="IPR051410">
    <property type="entry name" value="Ferric/Cupric_Reductase"/>
</dbReference>
<evidence type="ECO:0000256" key="8">
    <source>
        <dbReference type="ARBA" id="ARBA00023065"/>
    </source>
</evidence>
<dbReference type="GO" id="GO:0006879">
    <property type="term" value="P:intracellular iron ion homeostasis"/>
    <property type="evidence" value="ECO:0007669"/>
    <property type="project" value="TreeGrafter"/>
</dbReference>
<protein>
    <submittedName>
        <fullName evidence="14">Ferric-chelate reductase</fullName>
    </submittedName>
</protein>
<feature type="transmembrane region" description="Helical" evidence="11">
    <location>
        <begin position="375"/>
        <end position="398"/>
    </location>
</feature>
<evidence type="ECO:0000256" key="3">
    <source>
        <dbReference type="ARBA" id="ARBA00022448"/>
    </source>
</evidence>
<keyword evidence="12" id="KW-0732">Signal</keyword>
<evidence type="ECO:0000256" key="9">
    <source>
        <dbReference type="ARBA" id="ARBA00023136"/>
    </source>
</evidence>
<dbReference type="GO" id="GO:0000293">
    <property type="term" value="F:ferric-chelate reductase activity"/>
    <property type="evidence" value="ECO:0007669"/>
    <property type="project" value="UniProtKB-ARBA"/>
</dbReference>
<comment type="caution">
    <text evidence="14">The sequence shown here is derived from an EMBL/GenBank/DDBJ whole genome shotgun (WGS) entry which is preliminary data.</text>
</comment>
<sequence length="704" mass="79369">MRLTRLAALGLVFGQSAASLAQRICLDACELSLASVPFPGIPPRAPADARPCRSDYALASTYLCLREFCAGSDAEAAGDAVQRTCREGYDVAVPSWRQVVANYTAEDVARLRRVSLEEEFAPGETVAEVVVPREASFMLWQRTLVATRYVYKWHYLYGLSMVLFWAAVAGVGICHRVFTVASYRLKTYPSSSPSSVTTWFRHAVSLPATFGYRRAQSIWWCTIPPRLQTLTLLAFLFINVLFCIIGYDIFPGNIYYPSVRAQVLRYVSDRTGIISFANFPVLWLFGMRNNVLLWLTGWDFGAYNNFHRWVARIATVQAVVHSVGYTVLILEDGGWEYYKFWWAWMFWWAGQLATVGMCALLGLSIYWMRRNQYEVFLILHILLSVLVLVTMLGHVSIFNRQYDALFWIPLFIWVLDRVIRAARIVSFNVTPWTTKALASYTPSSNIVRLSIPTSSSIYAPQPGSYYFLMVPDDPRCWESHPFTVALPSDAKSGQMKTGEEGPLLVDADESTDAEDASMTFLIRPYDSFTRRLRERAEATSPNSASVPILVEGPYGHTLPLHRFQNVLFLAGGSGIVVPLSYARMLSTRATRTSVRIHWAVRESQFAEDVLTDLSTNTASQNLKIDIYSPSTTLDHEWMDHTRLHIERLDISSTIEEASIDARSESMAVVACGPASLADDARRAVVAMLGRGYGNIEYFEESFNW</sequence>
<dbReference type="SFLD" id="SFLDS00052">
    <property type="entry name" value="Ferric_Reductase_Domain"/>
    <property type="match status" value="1"/>
</dbReference>
<keyword evidence="9 11" id="KW-0472">Membrane</keyword>
<keyword evidence="8" id="KW-0406">Ion transport</keyword>
<evidence type="ECO:0000256" key="7">
    <source>
        <dbReference type="ARBA" id="ARBA00023002"/>
    </source>
</evidence>
<feature type="transmembrane region" description="Helical" evidence="11">
    <location>
        <begin position="270"/>
        <end position="288"/>
    </location>
</feature>
<dbReference type="Pfam" id="PF08030">
    <property type="entry name" value="NAD_binding_6"/>
    <property type="match status" value="1"/>
</dbReference>
<keyword evidence="5" id="KW-0249">Electron transport</keyword>
<keyword evidence="4 11" id="KW-0812">Transmembrane</keyword>
<dbReference type="Pfam" id="PF01794">
    <property type="entry name" value="Ferric_reduct"/>
    <property type="match status" value="1"/>
</dbReference>
<dbReference type="GO" id="GO:0015677">
    <property type="term" value="P:copper ion import"/>
    <property type="evidence" value="ECO:0007669"/>
    <property type="project" value="TreeGrafter"/>
</dbReference>
<dbReference type="PROSITE" id="PS51384">
    <property type="entry name" value="FAD_FR"/>
    <property type="match status" value="1"/>
</dbReference>
<evidence type="ECO:0000313" key="15">
    <source>
        <dbReference type="Proteomes" id="UP000813444"/>
    </source>
</evidence>
<evidence type="ECO:0000256" key="6">
    <source>
        <dbReference type="ARBA" id="ARBA00022989"/>
    </source>
</evidence>
<keyword evidence="6 11" id="KW-1133">Transmembrane helix</keyword>
<dbReference type="Gene3D" id="3.40.50.80">
    <property type="entry name" value="Nucleotide-binding domain of ferredoxin-NADP reductase (FNR) module"/>
    <property type="match status" value="1"/>
</dbReference>
<comment type="subcellular location">
    <subcellularLocation>
        <location evidence="1">Membrane</location>
        <topology evidence="1">Multi-pass membrane protein</topology>
    </subcellularLocation>
</comment>
<evidence type="ECO:0000256" key="1">
    <source>
        <dbReference type="ARBA" id="ARBA00004141"/>
    </source>
</evidence>
<comment type="similarity">
    <text evidence="2">Belongs to the ferric reductase (FRE) family.</text>
</comment>
<feature type="transmembrane region" description="Helical" evidence="11">
    <location>
        <begin position="309"/>
        <end position="329"/>
    </location>
</feature>
<evidence type="ECO:0000256" key="2">
    <source>
        <dbReference type="ARBA" id="ARBA00006278"/>
    </source>
</evidence>
<dbReference type="Pfam" id="PF08022">
    <property type="entry name" value="FAD_binding_8"/>
    <property type="match status" value="1"/>
</dbReference>
<evidence type="ECO:0000313" key="14">
    <source>
        <dbReference type="EMBL" id="KAH7309787.1"/>
    </source>
</evidence>
<dbReference type="OrthoDB" id="167398at2759"/>
<evidence type="ECO:0000256" key="4">
    <source>
        <dbReference type="ARBA" id="ARBA00022692"/>
    </source>
</evidence>
<feature type="transmembrane region" description="Helical" evidence="11">
    <location>
        <begin position="341"/>
        <end position="363"/>
    </location>
</feature>
<reference evidence="14" key="1">
    <citation type="journal article" date="2021" name="Nat. Commun.">
        <title>Genetic determinants of endophytism in the Arabidopsis root mycobiome.</title>
        <authorList>
            <person name="Mesny F."/>
            <person name="Miyauchi S."/>
            <person name="Thiergart T."/>
            <person name="Pickel B."/>
            <person name="Atanasova L."/>
            <person name="Karlsson M."/>
            <person name="Huettel B."/>
            <person name="Barry K.W."/>
            <person name="Haridas S."/>
            <person name="Chen C."/>
            <person name="Bauer D."/>
            <person name="Andreopoulos W."/>
            <person name="Pangilinan J."/>
            <person name="LaButti K."/>
            <person name="Riley R."/>
            <person name="Lipzen A."/>
            <person name="Clum A."/>
            <person name="Drula E."/>
            <person name="Henrissat B."/>
            <person name="Kohler A."/>
            <person name="Grigoriev I.V."/>
            <person name="Martin F.M."/>
            <person name="Hacquard S."/>
        </authorList>
    </citation>
    <scope>NUCLEOTIDE SEQUENCE</scope>
    <source>
        <strain evidence="14">MPI-CAGE-CH-0235</strain>
    </source>
</reference>
<dbReference type="InterPro" id="IPR017927">
    <property type="entry name" value="FAD-bd_FR_type"/>
</dbReference>
<keyword evidence="3" id="KW-0813">Transport</keyword>
<proteinExistence type="inferred from homology"/>
<accession>A0A8K0SJL6</accession>
<keyword evidence="7" id="KW-0560">Oxidoreductase</keyword>
<dbReference type="PANTHER" id="PTHR32361:SF9">
    <property type="entry name" value="FERRIC REDUCTASE TRANSMEMBRANE COMPONENT 3-RELATED"/>
    <property type="match status" value="1"/>
</dbReference>
<dbReference type="GO" id="GO:0006826">
    <property type="term" value="P:iron ion transport"/>
    <property type="evidence" value="ECO:0007669"/>
    <property type="project" value="TreeGrafter"/>
</dbReference>
<evidence type="ECO:0000256" key="12">
    <source>
        <dbReference type="SAM" id="SignalP"/>
    </source>
</evidence>
<dbReference type="SFLD" id="SFLDG01168">
    <property type="entry name" value="Ferric_reductase_subgroup_(FRE"/>
    <property type="match status" value="1"/>
</dbReference>
<feature type="domain" description="FAD-binding FR-type" evidence="13">
    <location>
        <begin position="411"/>
        <end position="560"/>
    </location>
</feature>
<evidence type="ECO:0000256" key="11">
    <source>
        <dbReference type="SAM" id="Phobius"/>
    </source>
</evidence>
<feature type="transmembrane region" description="Helical" evidence="11">
    <location>
        <begin position="155"/>
        <end position="178"/>
    </location>
</feature>
<keyword evidence="15" id="KW-1185">Reference proteome</keyword>
<dbReference type="CDD" id="cd06186">
    <property type="entry name" value="NOX_Duox_like_FAD_NADP"/>
    <property type="match status" value="1"/>
</dbReference>
<dbReference type="InterPro" id="IPR039261">
    <property type="entry name" value="FNR_nucleotide-bd"/>
</dbReference>
<dbReference type="InterPro" id="IPR013112">
    <property type="entry name" value="FAD-bd_8"/>
</dbReference>
<organism evidence="14 15">
    <name type="scientific">Stachybotrys elegans</name>
    <dbReference type="NCBI Taxonomy" id="80388"/>
    <lineage>
        <taxon>Eukaryota</taxon>
        <taxon>Fungi</taxon>
        <taxon>Dikarya</taxon>
        <taxon>Ascomycota</taxon>
        <taxon>Pezizomycotina</taxon>
        <taxon>Sordariomycetes</taxon>
        <taxon>Hypocreomycetidae</taxon>
        <taxon>Hypocreales</taxon>
        <taxon>Stachybotryaceae</taxon>
        <taxon>Stachybotrys</taxon>
    </lineage>
</organism>
<evidence type="ECO:0000256" key="5">
    <source>
        <dbReference type="ARBA" id="ARBA00022982"/>
    </source>
</evidence>
<gene>
    <name evidence="14" type="ORF">B0I35DRAFT_359423</name>
</gene>
<feature type="chain" id="PRO_5035439000" evidence="12">
    <location>
        <begin position="22"/>
        <end position="704"/>
    </location>
</feature>
<dbReference type="EMBL" id="JAGPNK010000013">
    <property type="protein sequence ID" value="KAH7309787.1"/>
    <property type="molecule type" value="Genomic_DNA"/>
</dbReference>
<evidence type="ECO:0000259" key="13">
    <source>
        <dbReference type="PROSITE" id="PS51384"/>
    </source>
</evidence>
<feature type="signal peptide" evidence="12">
    <location>
        <begin position="1"/>
        <end position="21"/>
    </location>
</feature>
<dbReference type="PANTHER" id="PTHR32361">
    <property type="entry name" value="FERRIC/CUPRIC REDUCTASE TRANSMEMBRANE COMPONENT"/>
    <property type="match status" value="1"/>
</dbReference>
<dbReference type="SUPFAM" id="SSF52343">
    <property type="entry name" value="Ferredoxin reductase-like, C-terminal NADP-linked domain"/>
    <property type="match status" value="1"/>
</dbReference>
<evidence type="ECO:0000256" key="10">
    <source>
        <dbReference type="ARBA" id="ARBA00023180"/>
    </source>
</evidence>
<dbReference type="InterPro" id="IPR013130">
    <property type="entry name" value="Fe3_Rdtase_TM_dom"/>
</dbReference>
<feature type="transmembrane region" description="Helical" evidence="11">
    <location>
        <begin position="230"/>
        <end position="250"/>
    </location>
</feature>